<keyword evidence="1" id="KW-0472">Membrane</keyword>
<accession>A0A919N5Y1</accession>
<keyword evidence="1" id="KW-0812">Transmembrane</keyword>
<comment type="caution">
    <text evidence="2">The sequence shown here is derived from an EMBL/GenBank/DDBJ whole genome shotgun (WGS) entry which is preliminary data.</text>
</comment>
<dbReference type="AlphaFoldDB" id="A0A919N5Y1"/>
<name>A0A919N5Y1_9ACTN</name>
<keyword evidence="1" id="KW-1133">Transmembrane helix</keyword>
<dbReference type="EMBL" id="BOMW01000023">
    <property type="protein sequence ID" value="GIF04961.1"/>
    <property type="molecule type" value="Genomic_DNA"/>
</dbReference>
<dbReference type="Proteomes" id="UP000629619">
    <property type="component" value="Unassembled WGS sequence"/>
</dbReference>
<sequence>MTCGLAGMAITCAMLFCTVTGVYLYSARPRRRRRAWRIIRLVAGEPERLLGLWRHL</sequence>
<feature type="transmembrane region" description="Helical" evidence="1">
    <location>
        <begin position="6"/>
        <end position="25"/>
    </location>
</feature>
<organism evidence="2 3">
    <name type="scientific">Actinoplanes siamensis</name>
    <dbReference type="NCBI Taxonomy" id="1223317"/>
    <lineage>
        <taxon>Bacteria</taxon>
        <taxon>Bacillati</taxon>
        <taxon>Actinomycetota</taxon>
        <taxon>Actinomycetes</taxon>
        <taxon>Micromonosporales</taxon>
        <taxon>Micromonosporaceae</taxon>
        <taxon>Actinoplanes</taxon>
    </lineage>
</organism>
<protein>
    <submittedName>
        <fullName evidence="2">Uncharacterized protein</fullName>
    </submittedName>
</protein>
<evidence type="ECO:0000313" key="3">
    <source>
        <dbReference type="Proteomes" id="UP000629619"/>
    </source>
</evidence>
<dbReference type="RefSeq" id="WP_203679266.1">
    <property type="nucleotide sequence ID" value="NZ_BOMW01000023.1"/>
</dbReference>
<reference evidence="2" key="1">
    <citation type="submission" date="2021-01" db="EMBL/GenBank/DDBJ databases">
        <title>Whole genome shotgun sequence of Actinoplanes siamensis NBRC 109076.</title>
        <authorList>
            <person name="Komaki H."/>
            <person name="Tamura T."/>
        </authorList>
    </citation>
    <scope>NUCLEOTIDE SEQUENCE</scope>
    <source>
        <strain evidence="2">NBRC 109076</strain>
    </source>
</reference>
<evidence type="ECO:0000313" key="2">
    <source>
        <dbReference type="EMBL" id="GIF04961.1"/>
    </source>
</evidence>
<proteinExistence type="predicted"/>
<keyword evidence="3" id="KW-1185">Reference proteome</keyword>
<evidence type="ECO:0000256" key="1">
    <source>
        <dbReference type="SAM" id="Phobius"/>
    </source>
</evidence>
<gene>
    <name evidence="2" type="ORF">Asi03nite_24990</name>
</gene>